<dbReference type="Gene3D" id="3.10.20.90">
    <property type="entry name" value="Phosphatidylinositol 3-kinase Catalytic Subunit, Chain A, domain 1"/>
    <property type="match status" value="1"/>
</dbReference>
<feature type="compositionally biased region" description="Polar residues" evidence="1">
    <location>
        <begin position="1"/>
        <end position="13"/>
    </location>
</feature>
<protein>
    <recommendedName>
        <fullName evidence="6">Deubiquitination-protection protein dph1</fullName>
    </recommendedName>
</protein>
<dbReference type="SUPFAM" id="SSF46934">
    <property type="entry name" value="UBA-like"/>
    <property type="match status" value="1"/>
</dbReference>
<gene>
    <name evidence="4" type="ORF">DL762_005236</name>
</gene>
<dbReference type="CDD" id="cd14324">
    <property type="entry name" value="UBA_Dsk2p_like"/>
    <property type="match status" value="1"/>
</dbReference>
<dbReference type="PROSITE" id="PS50053">
    <property type="entry name" value="UBIQUITIN_2"/>
    <property type="match status" value="1"/>
</dbReference>
<dbReference type="Pfam" id="PF00627">
    <property type="entry name" value="UBA"/>
    <property type="match status" value="1"/>
</dbReference>
<dbReference type="Gene3D" id="1.10.8.10">
    <property type="entry name" value="DNA helicase RuvA subunit, C-terminal domain"/>
    <property type="match status" value="1"/>
</dbReference>
<reference evidence="4 5" key="1">
    <citation type="submission" date="2018-06" db="EMBL/GenBank/DDBJ databases">
        <title>Complete Genomes of Monosporascus.</title>
        <authorList>
            <person name="Robinson A.J."/>
            <person name="Natvig D.O."/>
        </authorList>
    </citation>
    <scope>NUCLEOTIDE SEQUENCE [LARGE SCALE GENOMIC DNA]</scope>
    <source>
        <strain evidence="4 5">CBS 609.92</strain>
    </source>
</reference>
<organism evidence="4 5">
    <name type="scientific">Monosporascus cannonballus</name>
    <dbReference type="NCBI Taxonomy" id="155416"/>
    <lineage>
        <taxon>Eukaryota</taxon>
        <taxon>Fungi</taxon>
        <taxon>Dikarya</taxon>
        <taxon>Ascomycota</taxon>
        <taxon>Pezizomycotina</taxon>
        <taxon>Sordariomycetes</taxon>
        <taxon>Xylariomycetidae</taxon>
        <taxon>Xylariales</taxon>
        <taxon>Xylariales incertae sedis</taxon>
        <taxon>Monosporascus</taxon>
    </lineage>
</organism>
<dbReference type="SMART" id="SM00213">
    <property type="entry name" value="UBQ"/>
    <property type="match status" value="1"/>
</dbReference>
<accession>A0ABY0H5H3</accession>
<feature type="region of interest" description="Disordered" evidence="1">
    <location>
        <begin position="237"/>
        <end position="263"/>
    </location>
</feature>
<dbReference type="SUPFAM" id="SSF54236">
    <property type="entry name" value="Ubiquitin-like"/>
    <property type="match status" value="1"/>
</dbReference>
<evidence type="ECO:0008006" key="6">
    <source>
        <dbReference type="Google" id="ProtNLM"/>
    </source>
</evidence>
<feature type="compositionally biased region" description="Low complexity" evidence="1">
    <location>
        <begin position="322"/>
        <end position="352"/>
    </location>
</feature>
<keyword evidence="5" id="KW-1185">Reference proteome</keyword>
<dbReference type="InterPro" id="IPR000626">
    <property type="entry name" value="Ubiquitin-like_dom"/>
</dbReference>
<dbReference type="InterPro" id="IPR015940">
    <property type="entry name" value="UBA"/>
</dbReference>
<proteinExistence type="predicted"/>
<comment type="caution">
    <text evidence="4">The sequence shown here is derived from an EMBL/GenBank/DDBJ whole genome shotgun (WGS) entry which is preliminary data.</text>
</comment>
<dbReference type="Pfam" id="PF00240">
    <property type="entry name" value="ubiquitin"/>
    <property type="match status" value="1"/>
</dbReference>
<dbReference type="CDD" id="cd16106">
    <property type="entry name" value="Ubl_Dsk2p_like"/>
    <property type="match status" value="1"/>
</dbReference>
<feature type="compositionally biased region" description="Low complexity" evidence="1">
    <location>
        <begin position="245"/>
        <end position="263"/>
    </location>
</feature>
<evidence type="ECO:0000313" key="5">
    <source>
        <dbReference type="Proteomes" id="UP000294003"/>
    </source>
</evidence>
<dbReference type="SMART" id="SM00165">
    <property type="entry name" value="UBA"/>
    <property type="match status" value="1"/>
</dbReference>
<dbReference type="InterPro" id="IPR015496">
    <property type="entry name" value="Ubiquilin"/>
</dbReference>
<dbReference type="InterPro" id="IPR009060">
    <property type="entry name" value="UBA-like_sf"/>
</dbReference>
<evidence type="ECO:0000313" key="4">
    <source>
        <dbReference type="EMBL" id="RYO85353.1"/>
    </source>
</evidence>
<feature type="compositionally biased region" description="Gly residues" evidence="1">
    <location>
        <begin position="308"/>
        <end position="321"/>
    </location>
</feature>
<feature type="domain" description="Ubiquitin-like" evidence="3">
    <location>
        <begin position="14"/>
        <end position="91"/>
    </location>
</feature>
<evidence type="ECO:0000259" key="2">
    <source>
        <dbReference type="PROSITE" id="PS50030"/>
    </source>
</evidence>
<dbReference type="Proteomes" id="UP000294003">
    <property type="component" value="Unassembled WGS sequence"/>
</dbReference>
<evidence type="ECO:0000259" key="3">
    <source>
        <dbReference type="PROSITE" id="PS50053"/>
    </source>
</evidence>
<dbReference type="PANTHER" id="PTHR10677:SF3">
    <property type="entry name" value="FI07626P-RELATED"/>
    <property type="match status" value="1"/>
</dbReference>
<dbReference type="EMBL" id="QJNS01000139">
    <property type="protein sequence ID" value="RYO85353.1"/>
    <property type="molecule type" value="Genomic_DNA"/>
</dbReference>
<feature type="region of interest" description="Disordered" evidence="1">
    <location>
        <begin position="308"/>
        <end position="365"/>
    </location>
</feature>
<dbReference type="PANTHER" id="PTHR10677">
    <property type="entry name" value="UBIQUILIN"/>
    <property type="match status" value="1"/>
</dbReference>
<sequence length="458" mass="46800">MADSAEGSSTDPQVSFKVKTSGDKSHTITMSESATVLDLKTKLAGSDYENIPIERQRLIYSGRVMKNDEPLSTYKIKAGNTIHLVKSAASNQPQAQGASSSASAAPQVPTNMAAGTANNPLAGLTGARYAGLTNLPSADMFGPDGGMSGSMGVSDADMESMLNNPNFLQQMNEMMNNDAFIHMMESHPAFRNNPSAAQMLRDPEFRRMMLNPETIRHASRMQRMMRGQGGVGAFPMPGATDNTPGGDASAAGGNNTGTNNANAGAGGQFNPFDQALFGGMSLPGAAGGDGGNPFAAFLNPFVIPGQGGQGGGAGAGAGAGAQTGANTTGDANARQGQGASNTTAGNNTSNPSSAPPNPFASLFGGFPGAGAGAGAGTNPFGTLPPLNPEALQQMMQLLGVNSQTGSPAPPVDNRPPEERYADQLRQLNDMGFTDFDRNVAALRRSGGSVQGAIEHLLS</sequence>
<feature type="region of interest" description="Disordered" evidence="1">
    <location>
        <begin position="1"/>
        <end position="25"/>
    </location>
</feature>
<dbReference type="InterPro" id="IPR029071">
    <property type="entry name" value="Ubiquitin-like_domsf"/>
</dbReference>
<name>A0ABY0H5H3_9PEZI</name>
<dbReference type="PROSITE" id="PS50030">
    <property type="entry name" value="UBA"/>
    <property type="match status" value="1"/>
</dbReference>
<feature type="domain" description="UBA" evidence="2">
    <location>
        <begin position="415"/>
        <end position="458"/>
    </location>
</feature>
<feature type="region of interest" description="Disordered" evidence="1">
    <location>
        <begin position="89"/>
        <end position="113"/>
    </location>
</feature>
<feature type="compositionally biased region" description="Low complexity" evidence="1">
    <location>
        <begin position="89"/>
        <end position="107"/>
    </location>
</feature>
<evidence type="ECO:0000256" key="1">
    <source>
        <dbReference type="SAM" id="MobiDB-lite"/>
    </source>
</evidence>